<accession>A0AB37QUM3</accession>
<dbReference type="Proteomes" id="UP000272613">
    <property type="component" value="Unassembled WGS sequence"/>
</dbReference>
<name>A0AB37QUM3_9PSED</name>
<dbReference type="RefSeq" id="WP_024669629.1">
    <property type="nucleotide sequence ID" value="NZ_RBSH01000043.1"/>
</dbReference>
<reference evidence="1 2" key="1">
    <citation type="submission" date="2018-08" db="EMBL/GenBank/DDBJ databases">
        <title>Recombination of ecologically and evolutionarily significant loci maintains genetic cohesion in the Pseudomonas syringae species complex.</title>
        <authorList>
            <person name="Dillon M."/>
            <person name="Thakur S."/>
            <person name="Almeida R.N.D."/>
            <person name="Weir B.S."/>
            <person name="Guttman D.S."/>
        </authorList>
    </citation>
    <scope>NUCLEOTIDE SEQUENCE [LARGE SCALE GENOMIC DNA]</scope>
    <source>
        <strain evidence="1 2">ICMP 5019</strain>
    </source>
</reference>
<comment type="caution">
    <text evidence="1">The sequence shown here is derived from an EMBL/GenBank/DDBJ whole genome shotgun (WGS) entry which is preliminary data.</text>
</comment>
<gene>
    <name evidence="1" type="ORF">ALP74_03862</name>
</gene>
<protein>
    <submittedName>
        <fullName evidence="1">Uncharacterized protein</fullName>
    </submittedName>
</protein>
<organism evidence="1 2">
    <name type="scientific">Pseudomonas coronafaciens pv. garcae</name>
    <dbReference type="NCBI Taxonomy" id="251653"/>
    <lineage>
        <taxon>Bacteria</taxon>
        <taxon>Pseudomonadati</taxon>
        <taxon>Pseudomonadota</taxon>
        <taxon>Gammaproteobacteria</taxon>
        <taxon>Pseudomonadales</taxon>
        <taxon>Pseudomonadaceae</taxon>
        <taxon>Pseudomonas</taxon>
        <taxon>Pseudomonas coronafaciens</taxon>
    </lineage>
</organism>
<dbReference type="AlphaFoldDB" id="A0AB37QUM3"/>
<evidence type="ECO:0000313" key="2">
    <source>
        <dbReference type="Proteomes" id="UP000272613"/>
    </source>
</evidence>
<proteinExistence type="predicted"/>
<evidence type="ECO:0000313" key="1">
    <source>
        <dbReference type="EMBL" id="RMS05594.1"/>
    </source>
</evidence>
<sequence>MPIWDLKELRSSVERLHGRDQRSAITPSLDSIHQRREFARYHYHEAQRLISDVATSEDSEMQIMQLIMGVDEEASALFQMASFQAAAHITACLQSMHTVADLLGHTLYYAFGMNLDPAKTIEPRRVGIHSVSRHLPEGALKRHLKTLVEHDDFAYLSAITNHSKHRSIVKANYSLDLTGDSPTPHGLKFSRFEYEGKTYPERWVRPTLESEYKHQAEIVVSVGLALNNALEPNI</sequence>
<dbReference type="EMBL" id="RBSH01000043">
    <property type="protein sequence ID" value="RMS05594.1"/>
    <property type="molecule type" value="Genomic_DNA"/>
</dbReference>